<dbReference type="Pfam" id="PF04069">
    <property type="entry name" value="OpuAC"/>
    <property type="match status" value="1"/>
</dbReference>
<organism evidence="3 4">
    <name type="scientific">Nonomuraea salmonea</name>
    <dbReference type="NCBI Taxonomy" id="46181"/>
    <lineage>
        <taxon>Bacteria</taxon>
        <taxon>Bacillati</taxon>
        <taxon>Actinomycetota</taxon>
        <taxon>Actinomycetes</taxon>
        <taxon>Streptosporangiales</taxon>
        <taxon>Streptosporangiaceae</taxon>
        <taxon>Nonomuraea</taxon>
    </lineage>
</organism>
<dbReference type="Proteomes" id="UP001589568">
    <property type="component" value="Unassembled WGS sequence"/>
</dbReference>
<reference evidence="3 4" key="1">
    <citation type="submission" date="2024-09" db="EMBL/GenBank/DDBJ databases">
        <authorList>
            <person name="Sun Q."/>
            <person name="Mori K."/>
        </authorList>
    </citation>
    <scope>NUCLEOTIDE SEQUENCE [LARGE SCALE GENOMIC DNA]</scope>
    <source>
        <strain evidence="3 4">JCM 3324</strain>
    </source>
</reference>
<evidence type="ECO:0000313" key="4">
    <source>
        <dbReference type="Proteomes" id="UP001589568"/>
    </source>
</evidence>
<evidence type="ECO:0000256" key="1">
    <source>
        <dbReference type="SAM" id="SignalP"/>
    </source>
</evidence>
<dbReference type="Gene3D" id="3.40.190.10">
    <property type="entry name" value="Periplasmic binding protein-like II"/>
    <property type="match status" value="1"/>
</dbReference>
<comment type="caution">
    <text evidence="3">The sequence shown here is derived from an EMBL/GenBank/DDBJ whole genome shotgun (WGS) entry which is preliminary data.</text>
</comment>
<keyword evidence="4" id="KW-1185">Reference proteome</keyword>
<feature type="chain" id="PRO_5046358368" evidence="1">
    <location>
        <begin position="25"/>
        <end position="96"/>
    </location>
</feature>
<dbReference type="RefSeq" id="WP_379482983.1">
    <property type="nucleotide sequence ID" value="NZ_JBHMCF010000008.1"/>
</dbReference>
<dbReference type="SUPFAM" id="SSF53850">
    <property type="entry name" value="Periplasmic binding protein-like II"/>
    <property type="match status" value="1"/>
</dbReference>
<protein>
    <submittedName>
        <fullName evidence="3">Glycine betaine ABC transporter substrate-binding protein</fullName>
    </submittedName>
</protein>
<feature type="non-terminal residue" evidence="3">
    <location>
        <position position="96"/>
    </location>
</feature>
<gene>
    <name evidence="3" type="ORF">ACFFR3_09955</name>
</gene>
<feature type="signal peptide" evidence="1">
    <location>
        <begin position="1"/>
        <end position="24"/>
    </location>
</feature>
<keyword evidence="1" id="KW-0732">Signal</keyword>
<evidence type="ECO:0000313" key="3">
    <source>
        <dbReference type="EMBL" id="MFB9469827.1"/>
    </source>
</evidence>
<accession>A0ABV5NHR4</accession>
<dbReference type="InterPro" id="IPR007210">
    <property type="entry name" value="ABC_Gly_betaine_transp_sub-bd"/>
</dbReference>
<evidence type="ECO:0000259" key="2">
    <source>
        <dbReference type="Pfam" id="PF04069"/>
    </source>
</evidence>
<dbReference type="PROSITE" id="PS51257">
    <property type="entry name" value="PROKAR_LIPOPROTEIN"/>
    <property type="match status" value="1"/>
</dbReference>
<feature type="domain" description="ABC-type glycine betaine transport system substrate-binding" evidence="2">
    <location>
        <begin position="44"/>
        <end position="96"/>
    </location>
</feature>
<proteinExistence type="predicted"/>
<sequence>MRFRPLRTTLTLLAATTLTLSAAACGGSGTVETGSAGDELAGAKLVVGSKDFTENIMLGKIAVHLLRAHGAEIEDKTNLGGTVPNRKALESGEIDL</sequence>
<name>A0ABV5NHR4_9ACTN</name>
<dbReference type="EMBL" id="JBHMCF010000008">
    <property type="protein sequence ID" value="MFB9469827.1"/>
    <property type="molecule type" value="Genomic_DNA"/>
</dbReference>